<reference evidence="2 3" key="1">
    <citation type="submission" date="2020-07" db="EMBL/GenBank/DDBJ databases">
        <title>Genomic Encyclopedia of Type Strains, Phase IV (KMG-IV): sequencing the most valuable type-strain genomes for metagenomic binning, comparative biology and taxonomic classification.</title>
        <authorList>
            <person name="Goeker M."/>
        </authorList>
    </citation>
    <scope>NUCLEOTIDE SEQUENCE [LARGE SCALE GENOMIC DNA]</scope>
    <source>
        <strain evidence="2 3">DSM 45533</strain>
    </source>
</reference>
<name>A0A7W0CV55_9ACTN</name>
<dbReference type="PROSITE" id="PS50965">
    <property type="entry name" value="NERD"/>
    <property type="match status" value="1"/>
</dbReference>
<evidence type="ECO:0000313" key="2">
    <source>
        <dbReference type="EMBL" id="MBA2897755.1"/>
    </source>
</evidence>
<accession>A0A7W0CV55</accession>
<gene>
    <name evidence="2" type="ORF">HNR30_009161</name>
</gene>
<evidence type="ECO:0000259" key="1">
    <source>
        <dbReference type="PROSITE" id="PS50965"/>
    </source>
</evidence>
<dbReference type="RefSeq" id="WP_181616434.1">
    <property type="nucleotide sequence ID" value="NZ_BAABAM010000015.1"/>
</dbReference>
<dbReference type="AlphaFoldDB" id="A0A7W0CV55"/>
<dbReference type="Proteomes" id="UP000530928">
    <property type="component" value="Unassembled WGS sequence"/>
</dbReference>
<dbReference type="Pfam" id="PF08378">
    <property type="entry name" value="NERD"/>
    <property type="match status" value="1"/>
</dbReference>
<proteinExistence type="predicted"/>
<protein>
    <recommendedName>
        <fullName evidence="1">NERD domain-containing protein</fullName>
    </recommendedName>
</protein>
<organism evidence="2 3">
    <name type="scientific">Nonomuraea soli</name>
    <dbReference type="NCBI Taxonomy" id="1032476"/>
    <lineage>
        <taxon>Bacteria</taxon>
        <taxon>Bacillati</taxon>
        <taxon>Actinomycetota</taxon>
        <taxon>Actinomycetes</taxon>
        <taxon>Streptosporangiales</taxon>
        <taxon>Streptosporangiaceae</taxon>
        <taxon>Nonomuraea</taxon>
    </lineage>
</organism>
<dbReference type="InterPro" id="IPR011528">
    <property type="entry name" value="NERD"/>
</dbReference>
<keyword evidence="3" id="KW-1185">Reference proteome</keyword>
<sequence>MSTSPRIPFRPASAYSASGADPVITPAINRTISSGFGPSDGSAGDGAGQAGASAHAQYRMQVALTRHRRLVLRTVEAALPAVVVGLLLGGRLGLAVALVVALVVAAVDWWRFHRWSAIASWCKGAVGERSTARLLAPLACEGYVILHDRAIAGSSANLDHLVVGPSGVFLIDSKKWARRTRISGHGARLWIGGRPAETLLRGLAFERSAVQRAIDHGVAEVAVLPVVAVHGPRLPGISRPLQVAGIMLVRAGQVRRFIQAAPKQLSAAQVAVLARRLDRLFPPYIEG</sequence>
<feature type="domain" description="NERD" evidence="1">
    <location>
        <begin position="123"/>
        <end position="236"/>
    </location>
</feature>
<evidence type="ECO:0000313" key="3">
    <source>
        <dbReference type="Proteomes" id="UP000530928"/>
    </source>
</evidence>
<dbReference type="EMBL" id="JACDUR010000013">
    <property type="protein sequence ID" value="MBA2897755.1"/>
    <property type="molecule type" value="Genomic_DNA"/>
</dbReference>
<comment type="caution">
    <text evidence="2">The sequence shown here is derived from an EMBL/GenBank/DDBJ whole genome shotgun (WGS) entry which is preliminary data.</text>
</comment>